<dbReference type="GO" id="GO:0006310">
    <property type="term" value="P:DNA recombination"/>
    <property type="evidence" value="ECO:0007669"/>
    <property type="project" value="UniProtKB-KW"/>
</dbReference>
<dbReference type="PaxDb" id="522772-Dacet_0274"/>
<gene>
    <name evidence="2" type="ordered locus">Dacet_0274</name>
</gene>
<dbReference type="GO" id="GO:0015074">
    <property type="term" value="P:DNA integration"/>
    <property type="evidence" value="ECO:0007669"/>
    <property type="project" value="InterPro"/>
</dbReference>
<dbReference type="RefSeq" id="WP_013009621.1">
    <property type="nucleotide sequence ID" value="NC_013943.1"/>
</dbReference>
<accession>D4H2L5</accession>
<dbReference type="GO" id="GO:0003677">
    <property type="term" value="F:DNA binding"/>
    <property type="evidence" value="ECO:0007669"/>
    <property type="project" value="InterPro"/>
</dbReference>
<reference evidence="2 3" key="1">
    <citation type="journal article" date="2010" name="Stand. Genomic Sci.">
        <title>Complete genome sequence of Denitrovibrio acetiphilus type strain (N2460).</title>
        <authorList>
            <person name="Kiss H."/>
            <person name="Lang E."/>
            <person name="Lapidus A."/>
            <person name="Copeland A."/>
            <person name="Nolan M."/>
            <person name="Glavina Del Rio T."/>
            <person name="Chen F."/>
            <person name="Lucas S."/>
            <person name="Tice H."/>
            <person name="Cheng J.F."/>
            <person name="Han C."/>
            <person name="Goodwin L."/>
            <person name="Pitluck S."/>
            <person name="Liolios K."/>
            <person name="Pati A."/>
            <person name="Ivanova N."/>
            <person name="Mavromatis K."/>
            <person name="Chen A."/>
            <person name="Palaniappan K."/>
            <person name="Land M."/>
            <person name="Hauser L."/>
            <person name="Chang Y.J."/>
            <person name="Jeffries C.D."/>
            <person name="Detter J.C."/>
            <person name="Brettin T."/>
            <person name="Spring S."/>
            <person name="Rohde M."/>
            <person name="Goker M."/>
            <person name="Woyke T."/>
            <person name="Bristow J."/>
            <person name="Eisen J.A."/>
            <person name="Markowitz V."/>
            <person name="Hugenholtz P."/>
            <person name="Kyrpides N.C."/>
            <person name="Klenk H.P."/>
        </authorList>
    </citation>
    <scope>NUCLEOTIDE SEQUENCE [LARGE SCALE GENOMIC DNA]</scope>
    <source>
        <strain evidence="3">DSM 12809 / NBRC 114555 / N2460</strain>
    </source>
</reference>
<dbReference type="Gene3D" id="1.10.443.10">
    <property type="entry name" value="Intergrase catalytic core"/>
    <property type="match status" value="1"/>
</dbReference>
<proteinExistence type="predicted"/>
<dbReference type="InParanoid" id="D4H2L5"/>
<sequence length="364" mass="43428">MKIIKSLQDGDVALYQRGKYYHCRLKVNNEYIKKSCKTKHLNEAEKFALDKYLEIRYRAEHNLPIESKKFQNVAHIAIRNLQNQLDSGDGKVVYSHYIGCLRRYFIPFFKNKNIDLIGYKEMKEFDEFRRKKIGRVPSASTIKTHTSALNYVFDIAIQHQWILKSQIPHPKNQGRKASRRPHFTKDEYRKLVRNMTEWSKTGHRKTTRDMRVLLRDYVLILAHTGMRCGKESLNLKWNQIEFFKHNGDEYLKFYVDGKTGKRELIAHNNIRTYLERIKDRFEDLKDLSLKECTNSNEYVFRTPDGRIPGNLLRSFEQLLVYCDLLHDKYGDRRMRRVKNLLELRKMEAVGIELKNSFFISVIYS</sequence>
<dbReference type="EMBL" id="CP001968">
    <property type="protein sequence ID" value="ADD67076.1"/>
    <property type="molecule type" value="Genomic_DNA"/>
</dbReference>
<dbReference type="InterPro" id="IPR011010">
    <property type="entry name" value="DNA_brk_join_enz"/>
</dbReference>
<keyword evidence="3" id="KW-1185">Reference proteome</keyword>
<organism evidence="2 3">
    <name type="scientific">Denitrovibrio acetiphilus (strain DSM 12809 / NBRC 114555 / N2460)</name>
    <dbReference type="NCBI Taxonomy" id="522772"/>
    <lineage>
        <taxon>Bacteria</taxon>
        <taxon>Pseudomonadati</taxon>
        <taxon>Deferribacterota</taxon>
        <taxon>Deferribacteres</taxon>
        <taxon>Deferribacterales</taxon>
        <taxon>Geovibrionaceae</taxon>
        <taxon>Denitrovibrio</taxon>
    </lineage>
</organism>
<dbReference type="KEGG" id="dap:Dacet_0274"/>
<dbReference type="SUPFAM" id="SSF56349">
    <property type="entry name" value="DNA breaking-rejoining enzymes"/>
    <property type="match status" value="1"/>
</dbReference>
<evidence type="ECO:0000313" key="3">
    <source>
        <dbReference type="Proteomes" id="UP000002012"/>
    </source>
</evidence>
<evidence type="ECO:0000313" key="2">
    <source>
        <dbReference type="EMBL" id="ADD67076.1"/>
    </source>
</evidence>
<dbReference type="OrthoDB" id="102994at2"/>
<dbReference type="InterPro" id="IPR013762">
    <property type="entry name" value="Integrase-like_cat_sf"/>
</dbReference>
<keyword evidence="1" id="KW-0233">DNA recombination</keyword>
<name>D4H2L5_DENA2</name>
<protein>
    <submittedName>
        <fullName evidence="2">Phage integrase family protein</fullName>
    </submittedName>
</protein>
<evidence type="ECO:0000256" key="1">
    <source>
        <dbReference type="ARBA" id="ARBA00023172"/>
    </source>
</evidence>
<dbReference type="HOGENOM" id="CLU_045967_0_0_0"/>
<dbReference type="STRING" id="522772.Dacet_0274"/>
<dbReference type="AlphaFoldDB" id="D4H2L5"/>
<dbReference type="Proteomes" id="UP000002012">
    <property type="component" value="Chromosome"/>
</dbReference>
<dbReference type="eggNOG" id="COG0582">
    <property type="taxonomic scope" value="Bacteria"/>
</dbReference>